<dbReference type="InterPro" id="IPR011053">
    <property type="entry name" value="Single_hybrid_motif"/>
</dbReference>
<dbReference type="Proteomes" id="UP000274786">
    <property type="component" value="Unassembled WGS sequence"/>
</dbReference>
<comment type="caution">
    <text evidence="2">The sequence shown here is derived from an EMBL/GenBank/DDBJ whole genome shotgun (WGS) entry which is preliminary data.</text>
</comment>
<proteinExistence type="predicted"/>
<keyword evidence="1" id="KW-0175">Coiled coil</keyword>
<evidence type="ECO:0000313" key="3">
    <source>
        <dbReference type="Proteomes" id="UP000274786"/>
    </source>
</evidence>
<accession>A0A498CH66</accession>
<dbReference type="SUPFAM" id="SSF111369">
    <property type="entry name" value="HlyD-like secretion proteins"/>
    <property type="match status" value="1"/>
</dbReference>
<protein>
    <submittedName>
        <fullName evidence="2">HlyD family secretion protein</fullName>
    </submittedName>
</protein>
<sequence>MSLSSLAVCMTLLGLLLVGSYSRQLPAQGVVVPTTGIISIKSPSSGFVVRLLVKEGVAVEVGTPLAEIELHRTSLGGSSEAEMETALREKRRSIESALELLPISTVSSSKDADKRIHIAQERIRRLRDRLLIQEQRADAAMKLYESWRNAGTQALSRYQIEQQYDTALQLVSQTADAKDQLLQQEQDLSALLAERGRVESTAAQERSQLVQALADVKNSIIDNDIARGALIRSPVKGRISTTNVLAGQFVDPSSPPLMSIVDDESPLIVETWIPASVNDFPVNGQRASIVIKRSFGQSHIIPATVANTSSSPYSANQIRDMRGLEIDAPHYRVSLAPDGEWSQRQISGLKPGAVVSVRIASKPRSIVRTLFNIN</sequence>
<dbReference type="Gene3D" id="2.40.50.100">
    <property type="match status" value="1"/>
</dbReference>
<dbReference type="InterPro" id="IPR050739">
    <property type="entry name" value="MFP"/>
</dbReference>
<dbReference type="PANTHER" id="PTHR30386">
    <property type="entry name" value="MEMBRANE FUSION SUBUNIT OF EMRAB-TOLC MULTIDRUG EFFLUX PUMP"/>
    <property type="match status" value="1"/>
</dbReference>
<dbReference type="AlphaFoldDB" id="A0A498CH66"/>
<evidence type="ECO:0000313" key="2">
    <source>
        <dbReference type="EMBL" id="RLK56353.1"/>
    </source>
</evidence>
<name>A0A498CH66_9GAMM</name>
<gene>
    <name evidence="2" type="ORF">BCL79_0737</name>
</gene>
<feature type="coiled-coil region" evidence="1">
    <location>
        <begin position="109"/>
        <end position="136"/>
    </location>
</feature>
<reference evidence="2 3" key="1">
    <citation type="submission" date="2018-10" db="EMBL/GenBank/DDBJ databases">
        <title>Comparative analysis of microorganisms from saline springs in Andes Mountain Range, Colombia.</title>
        <authorList>
            <person name="Rubin E."/>
        </authorList>
    </citation>
    <scope>NUCLEOTIDE SEQUENCE [LARGE SCALE GENOMIC DNA]</scope>
    <source>
        <strain evidence="2 3">USBA GBX 843</strain>
    </source>
</reference>
<dbReference type="EMBL" id="RCDC01000004">
    <property type="protein sequence ID" value="RLK56353.1"/>
    <property type="molecule type" value="Genomic_DNA"/>
</dbReference>
<dbReference type="SUPFAM" id="SSF51230">
    <property type="entry name" value="Single hybrid motif"/>
    <property type="match status" value="1"/>
</dbReference>
<evidence type="ECO:0000256" key="1">
    <source>
        <dbReference type="SAM" id="Coils"/>
    </source>
</evidence>
<organism evidence="2 3">
    <name type="scientific">Stenotrophomonas rhizophila</name>
    <dbReference type="NCBI Taxonomy" id="216778"/>
    <lineage>
        <taxon>Bacteria</taxon>
        <taxon>Pseudomonadati</taxon>
        <taxon>Pseudomonadota</taxon>
        <taxon>Gammaproteobacteria</taxon>
        <taxon>Lysobacterales</taxon>
        <taxon>Lysobacteraceae</taxon>
        <taxon>Stenotrophomonas</taxon>
    </lineage>
</organism>
<dbReference type="PANTHER" id="PTHR30386:SF28">
    <property type="entry name" value="EXPORTED PROTEIN"/>
    <property type="match status" value="1"/>
</dbReference>